<proteinExistence type="predicted"/>
<name>A0A6N8F1Z5_PAEMA</name>
<dbReference type="AlphaFoldDB" id="A0A6N8F1Z5"/>
<evidence type="ECO:0000256" key="1">
    <source>
        <dbReference type="SAM" id="MobiDB-lite"/>
    </source>
</evidence>
<keyword evidence="2" id="KW-0812">Transmembrane</keyword>
<protein>
    <submittedName>
        <fullName evidence="3">SPOR domain-containing protein</fullName>
    </submittedName>
</protein>
<comment type="caution">
    <text evidence="3">The sequence shown here is derived from an EMBL/GenBank/DDBJ whole genome shotgun (WGS) entry which is preliminary data.</text>
</comment>
<feature type="transmembrane region" description="Helical" evidence="2">
    <location>
        <begin position="172"/>
        <end position="194"/>
    </location>
</feature>
<dbReference type="GO" id="GO:0042834">
    <property type="term" value="F:peptidoglycan binding"/>
    <property type="evidence" value="ECO:0007669"/>
    <property type="project" value="InterPro"/>
</dbReference>
<evidence type="ECO:0000313" key="3">
    <source>
        <dbReference type="EMBL" id="MUG25965.1"/>
    </source>
</evidence>
<reference evidence="3 4" key="1">
    <citation type="submission" date="2019-11" db="EMBL/GenBank/DDBJ databases">
        <title>Draft genome sequences of five Paenibacillus species of dairy origin.</title>
        <authorList>
            <person name="Olajide A.M."/>
            <person name="Chen S."/>
            <person name="Lapointe G."/>
        </authorList>
    </citation>
    <scope>NUCLEOTIDE SEQUENCE [LARGE SCALE GENOMIC DNA]</scope>
    <source>
        <strain evidence="3 4">3CT49</strain>
    </source>
</reference>
<dbReference type="SUPFAM" id="SSF110997">
    <property type="entry name" value="Sporulation related repeat"/>
    <property type="match status" value="1"/>
</dbReference>
<evidence type="ECO:0000313" key="4">
    <source>
        <dbReference type="Proteomes" id="UP000442469"/>
    </source>
</evidence>
<feature type="region of interest" description="Disordered" evidence="1">
    <location>
        <begin position="44"/>
        <end position="69"/>
    </location>
</feature>
<evidence type="ECO:0000256" key="2">
    <source>
        <dbReference type="SAM" id="Phobius"/>
    </source>
</evidence>
<dbReference type="EMBL" id="WNZZ01000033">
    <property type="protein sequence ID" value="MUG25965.1"/>
    <property type="molecule type" value="Genomic_DNA"/>
</dbReference>
<dbReference type="Proteomes" id="UP000442469">
    <property type="component" value="Unassembled WGS sequence"/>
</dbReference>
<feature type="compositionally biased region" description="Basic and acidic residues" evidence="1">
    <location>
        <begin position="46"/>
        <end position="57"/>
    </location>
</feature>
<dbReference type="InterPro" id="IPR036680">
    <property type="entry name" value="SPOR-like_sf"/>
</dbReference>
<keyword evidence="2" id="KW-0472">Membrane</keyword>
<gene>
    <name evidence="3" type="ORF">GNQ08_26755</name>
</gene>
<organism evidence="3 4">
    <name type="scientific">Paenibacillus macerans</name>
    <name type="common">Bacillus macerans</name>
    <dbReference type="NCBI Taxonomy" id="44252"/>
    <lineage>
        <taxon>Bacteria</taxon>
        <taxon>Bacillati</taxon>
        <taxon>Bacillota</taxon>
        <taxon>Bacilli</taxon>
        <taxon>Bacillales</taxon>
        <taxon>Paenibacillaceae</taxon>
        <taxon>Paenibacillus</taxon>
    </lineage>
</organism>
<keyword evidence="2" id="KW-1133">Transmembrane helix</keyword>
<dbReference type="RefSeq" id="WP_240752026.1">
    <property type="nucleotide sequence ID" value="NZ_CP086393.1"/>
</dbReference>
<sequence length="450" mass="49246">MNKAKMTFRFDQNGREVRAVLPDQDNAKTDGAAWRHTVELPAIDTPTRDMPTRDMPTRDMPTGDTLTEDAPTEDALWNKEPEVVPPERPARYRAVETVDSWGDPFTDHTGMGLTVFPGGRAKGDLLREADDFERGETAEPYNIRDDGDDPWGPRYEDTPYYTRPTRSSGWKVAGSLTGAIVTGALFGYVVLSLFNQEMQLPLPGIGTPEQSAADQTASVPAMAQTGAEEKKIEESLPRISFALPEQTYYFLQYGVFSTAQGVQLAQEELQASGLAAARDTVDEKRVYAGVSTDREQSKLLSGQLKAAGVHLILHEVALPATASAEFAGDREALEGYMAQSAELVRLLSTASASLLSEASPQPLSDEEVKQLGRMHQSWTESAAAVRGKWPAALETYAGEMEKAMNGAVEALGEFNKSGAKTLLWEVQNEMMRFIMAEQVIIHGVNPGENR</sequence>
<accession>A0A6N8F1Z5</accession>